<keyword evidence="2 4" id="KW-0863">Zinc-finger</keyword>
<dbReference type="InterPro" id="IPR013083">
    <property type="entry name" value="Znf_RING/FYVE/PHD"/>
</dbReference>
<dbReference type="SMART" id="SM00744">
    <property type="entry name" value="RINGv"/>
    <property type="match status" value="1"/>
</dbReference>
<dbReference type="GO" id="GO:0008270">
    <property type="term" value="F:zinc ion binding"/>
    <property type="evidence" value="ECO:0007669"/>
    <property type="project" value="UniProtKB-KW"/>
</dbReference>
<feature type="domain" description="RING-CH-type" evidence="6">
    <location>
        <begin position="70"/>
        <end position="135"/>
    </location>
</feature>
<keyword evidence="8" id="KW-1185">Reference proteome</keyword>
<dbReference type="PROSITE" id="PS51292">
    <property type="entry name" value="ZF_RING_CH"/>
    <property type="match status" value="1"/>
</dbReference>
<keyword evidence="1" id="KW-0479">Metal-binding</keyword>
<evidence type="ECO:0000256" key="3">
    <source>
        <dbReference type="ARBA" id="ARBA00022833"/>
    </source>
</evidence>
<comment type="caution">
    <text evidence="7">The sequence shown here is derived from an EMBL/GenBank/DDBJ whole genome shotgun (WGS) entry which is preliminary data.</text>
</comment>
<dbReference type="PROSITE" id="PS50865">
    <property type="entry name" value="ZF_MYND_2"/>
    <property type="match status" value="1"/>
</dbReference>
<evidence type="ECO:0000256" key="2">
    <source>
        <dbReference type="ARBA" id="ARBA00022771"/>
    </source>
</evidence>
<dbReference type="SUPFAM" id="SSF144232">
    <property type="entry name" value="HIT/MYND zinc finger-like"/>
    <property type="match status" value="1"/>
</dbReference>
<dbReference type="InterPro" id="IPR002893">
    <property type="entry name" value="Znf_MYND"/>
</dbReference>
<gene>
    <name evidence="7" type="ORF">CTAYLR_004833</name>
</gene>
<dbReference type="EMBL" id="JAQMWT010000348">
    <property type="protein sequence ID" value="KAJ8603607.1"/>
    <property type="molecule type" value="Genomic_DNA"/>
</dbReference>
<evidence type="ECO:0000259" key="5">
    <source>
        <dbReference type="PROSITE" id="PS50865"/>
    </source>
</evidence>
<dbReference type="InterPro" id="IPR011016">
    <property type="entry name" value="Znf_RING-CH"/>
</dbReference>
<evidence type="ECO:0000313" key="8">
    <source>
        <dbReference type="Proteomes" id="UP001230188"/>
    </source>
</evidence>
<name>A0AAD7XIZ2_9STRA</name>
<dbReference type="Proteomes" id="UP001230188">
    <property type="component" value="Unassembled WGS sequence"/>
</dbReference>
<evidence type="ECO:0000256" key="1">
    <source>
        <dbReference type="ARBA" id="ARBA00022723"/>
    </source>
</evidence>
<evidence type="ECO:0000313" key="7">
    <source>
        <dbReference type="EMBL" id="KAJ8603607.1"/>
    </source>
</evidence>
<dbReference type="AlphaFoldDB" id="A0AAD7XIZ2"/>
<organism evidence="7 8">
    <name type="scientific">Chrysophaeum taylorii</name>
    <dbReference type="NCBI Taxonomy" id="2483200"/>
    <lineage>
        <taxon>Eukaryota</taxon>
        <taxon>Sar</taxon>
        <taxon>Stramenopiles</taxon>
        <taxon>Ochrophyta</taxon>
        <taxon>Pelagophyceae</taxon>
        <taxon>Pelagomonadales</taxon>
        <taxon>Pelagomonadaceae</taxon>
        <taxon>Chrysophaeum</taxon>
    </lineage>
</organism>
<sequence length="256" mass="28425">MPSCEACYAENARQRCSKCKSSFFCDRGCQRAGWDIHKRVCTGEPGLRAFVPIEAAVERALAQIPRRKKEESGASCCCYICLEATGEVLRGCACRGGAGFVHVECLTKLALEDRRRSSYPSWTSCSTCRQVYTGALALQMHRNYWRRHRRGPQRREVSSCLSGLLVDYDESYAIELLEDEVVRGLPADDPRCLESAIKRACLRVTTEQRALAAIDVLEETARTAKGTGAVHLALIANTEITRPTPFSAKTVPVLCR</sequence>
<evidence type="ECO:0000259" key="6">
    <source>
        <dbReference type="PROSITE" id="PS51292"/>
    </source>
</evidence>
<evidence type="ECO:0008006" key="9">
    <source>
        <dbReference type="Google" id="ProtNLM"/>
    </source>
</evidence>
<protein>
    <recommendedName>
        <fullName evidence="9">MYND-type domain-containing protein</fullName>
    </recommendedName>
</protein>
<proteinExistence type="predicted"/>
<accession>A0AAD7XIZ2</accession>
<dbReference type="Pfam" id="PF01753">
    <property type="entry name" value="zf-MYND"/>
    <property type="match status" value="1"/>
</dbReference>
<evidence type="ECO:0000256" key="4">
    <source>
        <dbReference type="PROSITE-ProRule" id="PRU00134"/>
    </source>
</evidence>
<dbReference type="SUPFAM" id="SSF57850">
    <property type="entry name" value="RING/U-box"/>
    <property type="match status" value="1"/>
</dbReference>
<dbReference type="Gene3D" id="6.10.140.2220">
    <property type="match status" value="1"/>
</dbReference>
<dbReference type="PROSITE" id="PS01360">
    <property type="entry name" value="ZF_MYND_1"/>
    <property type="match status" value="1"/>
</dbReference>
<reference evidence="7" key="1">
    <citation type="submission" date="2023-01" db="EMBL/GenBank/DDBJ databases">
        <title>Metagenome sequencing of chrysophaentin producing Chrysophaeum taylorii.</title>
        <authorList>
            <person name="Davison J."/>
            <person name="Bewley C."/>
        </authorList>
    </citation>
    <scope>NUCLEOTIDE SEQUENCE</scope>
    <source>
        <strain evidence="7">NIES-1699</strain>
    </source>
</reference>
<feature type="domain" description="MYND-type" evidence="5">
    <location>
        <begin position="4"/>
        <end position="41"/>
    </location>
</feature>
<keyword evidence="3" id="KW-0862">Zinc</keyword>
<dbReference type="Gene3D" id="3.30.40.10">
    <property type="entry name" value="Zinc/RING finger domain, C3HC4 (zinc finger)"/>
    <property type="match status" value="1"/>
</dbReference>